<name>A0A420Y6G2_9PEZI</name>
<reference evidence="4 5" key="1">
    <citation type="submission" date="2018-08" db="EMBL/GenBank/DDBJ databases">
        <title>Draft genome of the lignicolous fungus Coniochaeta pulveracea.</title>
        <authorList>
            <person name="Borstlap C.J."/>
            <person name="De Witt R.N."/>
            <person name="Botha A."/>
            <person name="Volschenk H."/>
        </authorList>
    </citation>
    <scope>NUCLEOTIDE SEQUENCE [LARGE SCALE GENOMIC DNA]</scope>
    <source>
        <strain evidence="4 5">CAB683</strain>
    </source>
</reference>
<keyword evidence="3" id="KW-0732">Signal</keyword>
<accession>A0A420Y6G2</accession>
<dbReference type="STRING" id="177199.A0A420Y6G2"/>
<evidence type="ECO:0000256" key="3">
    <source>
        <dbReference type="SAM" id="SignalP"/>
    </source>
</evidence>
<sequence>MATTAPTVLTITVVTILGTPVQLIPLQTAWPSGRDCDKYIYHQAGGGDLIGWDPLYASVLDARASSCLPPQAVSWWTQATGPAVSTYTGLGPTFVCPEAYYPAKTVSVAKDTHETFCCPSQYELVTEQPISMDFPSQCQSVATSGAVLSYLSFLLDDPAGYVYSSISTTLTSSTTVFGIPVNGYNVASSTTVSTPLSTDSTASITSAGSATVLVPTTSPSSTLASTAAAKESSGPSLGLSVGVSVAVAVGVIGLAVAGFMLWRRRRRRAKRSAISDGSSPPLELSVPLSPRPMHVPPSWNKPTSMYELYGSER</sequence>
<dbReference type="Proteomes" id="UP000275385">
    <property type="component" value="Unassembled WGS sequence"/>
</dbReference>
<evidence type="ECO:0000313" key="4">
    <source>
        <dbReference type="EMBL" id="RKU43340.1"/>
    </source>
</evidence>
<protein>
    <submittedName>
        <fullName evidence="4">Uncharacterized protein</fullName>
    </submittedName>
</protein>
<keyword evidence="2" id="KW-1133">Transmembrane helix</keyword>
<evidence type="ECO:0000256" key="1">
    <source>
        <dbReference type="SAM" id="MobiDB-lite"/>
    </source>
</evidence>
<evidence type="ECO:0000313" key="5">
    <source>
        <dbReference type="Proteomes" id="UP000275385"/>
    </source>
</evidence>
<feature type="region of interest" description="Disordered" evidence="1">
    <location>
        <begin position="270"/>
        <end position="313"/>
    </location>
</feature>
<gene>
    <name evidence="4" type="ORF">DL546_004654</name>
</gene>
<keyword evidence="5" id="KW-1185">Reference proteome</keyword>
<feature type="chain" id="PRO_5019083410" evidence="3">
    <location>
        <begin position="19"/>
        <end position="313"/>
    </location>
</feature>
<evidence type="ECO:0000256" key="2">
    <source>
        <dbReference type="SAM" id="Phobius"/>
    </source>
</evidence>
<comment type="caution">
    <text evidence="4">The sequence shown here is derived from an EMBL/GenBank/DDBJ whole genome shotgun (WGS) entry which is preliminary data.</text>
</comment>
<feature type="compositionally biased region" description="Low complexity" evidence="1">
    <location>
        <begin position="278"/>
        <end position="288"/>
    </location>
</feature>
<dbReference type="OrthoDB" id="4497263at2759"/>
<organism evidence="4 5">
    <name type="scientific">Coniochaeta pulveracea</name>
    <dbReference type="NCBI Taxonomy" id="177199"/>
    <lineage>
        <taxon>Eukaryota</taxon>
        <taxon>Fungi</taxon>
        <taxon>Dikarya</taxon>
        <taxon>Ascomycota</taxon>
        <taxon>Pezizomycotina</taxon>
        <taxon>Sordariomycetes</taxon>
        <taxon>Sordariomycetidae</taxon>
        <taxon>Coniochaetales</taxon>
        <taxon>Coniochaetaceae</taxon>
        <taxon>Coniochaeta</taxon>
    </lineage>
</organism>
<keyword evidence="2" id="KW-0472">Membrane</keyword>
<feature type="transmembrane region" description="Helical" evidence="2">
    <location>
        <begin position="237"/>
        <end position="262"/>
    </location>
</feature>
<dbReference type="AlphaFoldDB" id="A0A420Y6G2"/>
<keyword evidence="2" id="KW-0812">Transmembrane</keyword>
<feature type="signal peptide" evidence="3">
    <location>
        <begin position="1"/>
        <end position="18"/>
    </location>
</feature>
<proteinExistence type="predicted"/>
<dbReference type="EMBL" id="QVQW01000044">
    <property type="protein sequence ID" value="RKU43340.1"/>
    <property type="molecule type" value="Genomic_DNA"/>
</dbReference>